<dbReference type="Pfam" id="PF02371">
    <property type="entry name" value="Transposase_20"/>
    <property type="match status" value="1"/>
</dbReference>
<sequence>MTQLIQAQPQIQKNFSFITSITGVGPITATELILLTENFQRINSARKAAAYAGVCPYTSQSPLSNQSKSQIAPAHLCQDHLHS</sequence>
<reference evidence="2 3" key="1">
    <citation type="submission" date="2019-10" db="EMBL/GenBank/DDBJ databases">
        <title>Genome sequence of Phaeocystidibacter marisrubri JCM30614 (type strain).</title>
        <authorList>
            <person name="Bowman J.P."/>
        </authorList>
    </citation>
    <scope>NUCLEOTIDE SEQUENCE [LARGE SCALE GENOMIC DNA]</scope>
    <source>
        <strain evidence="2 3">JCM 30614</strain>
    </source>
</reference>
<name>A0A6L3ZEW8_9FLAO</name>
<dbReference type="RefSeq" id="WP_151693396.1">
    <property type="nucleotide sequence ID" value="NZ_BMGX01000001.1"/>
</dbReference>
<dbReference type="EMBL" id="WBVQ01000002">
    <property type="protein sequence ID" value="KAB2815967.1"/>
    <property type="molecule type" value="Genomic_DNA"/>
</dbReference>
<dbReference type="Proteomes" id="UP000484164">
    <property type="component" value="Unassembled WGS sequence"/>
</dbReference>
<gene>
    <name evidence="2" type="ORF">F8C82_09730</name>
</gene>
<comment type="caution">
    <text evidence="2">The sequence shown here is derived from an EMBL/GenBank/DDBJ whole genome shotgun (WGS) entry which is preliminary data.</text>
</comment>
<evidence type="ECO:0000313" key="3">
    <source>
        <dbReference type="Proteomes" id="UP000484164"/>
    </source>
</evidence>
<feature type="domain" description="Transposase IS116/IS110/IS902 C-terminal" evidence="1">
    <location>
        <begin position="18"/>
        <end position="71"/>
    </location>
</feature>
<dbReference type="GO" id="GO:0003677">
    <property type="term" value="F:DNA binding"/>
    <property type="evidence" value="ECO:0007669"/>
    <property type="project" value="InterPro"/>
</dbReference>
<organism evidence="2 3">
    <name type="scientific">Phaeocystidibacter marisrubri</name>
    <dbReference type="NCBI Taxonomy" id="1577780"/>
    <lineage>
        <taxon>Bacteria</taxon>
        <taxon>Pseudomonadati</taxon>
        <taxon>Bacteroidota</taxon>
        <taxon>Flavobacteriia</taxon>
        <taxon>Flavobacteriales</taxon>
        <taxon>Phaeocystidibacteraceae</taxon>
        <taxon>Phaeocystidibacter</taxon>
    </lineage>
</organism>
<evidence type="ECO:0000313" key="2">
    <source>
        <dbReference type="EMBL" id="KAB2815967.1"/>
    </source>
</evidence>
<dbReference type="InterPro" id="IPR003346">
    <property type="entry name" value="Transposase_20"/>
</dbReference>
<keyword evidence="3" id="KW-1185">Reference proteome</keyword>
<dbReference type="GO" id="GO:0006313">
    <property type="term" value="P:DNA transposition"/>
    <property type="evidence" value="ECO:0007669"/>
    <property type="project" value="InterPro"/>
</dbReference>
<accession>A0A6L3ZEW8</accession>
<dbReference type="GO" id="GO:0004803">
    <property type="term" value="F:transposase activity"/>
    <property type="evidence" value="ECO:0007669"/>
    <property type="project" value="InterPro"/>
</dbReference>
<evidence type="ECO:0000259" key="1">
    <source>
        <dbReference type="Pfam" id="PF02371"/>
    </source>
</evidence>
<protein>
    <submittedName>
        <fullName evidence="2">IS110 family transposase</fullName>
    </submittedName>
</protein>
<dbReference type="AlphaFoldDB" id="A0A6L3ZEW8"/>
<dbReference type="OrthoDB" id="964423at2"/>
<proteinExistence type="predicted"/>